<dbReference type="PROSITE" id="PS50011">
    <property type="entry name" value="PROTEIN_KINASE_DOM"/>
    <property type="match status" value="1"/>
</dbReference>
<dbReference type="Gramene" id="rna-gnl|WGS:JABURB|Cocit.L1536.1">
    <property type="protein sequence ID" value="cds-KAF7848820.1"/>
    <property type="gene ID" value="gene-BT93_L1536"/>
</dbReference>
<dbReference type="SMART" id="SM00220">
    <property type="entry name" value="S_TKc"/>
    <property type="match status" value="1"/>
</dbReference>
<evidence type="ECO:0000256" key="7">
    <source>
        <dbReference type="ARBA" id="ARBA00022840"/>
    </source>
</evidence>
<dbReference type="EMBL" id="MU089968">
    <property type="protein sequence ID" value="KAF7848820.1"/>
    <property type="molecule type" value="Genomic_DNA"/>
</dbReference>
<dbReference type="InterPro" id="IPR011009">
    <property type="entry name" value="Kinase-like_dom_sf"/>
</dbReference>
<reference evidence="12" key="1">
    <citation type="submission" date="2020-05" db="EMBL/GenBank/DDBJ databases">
        <title>WGS assembly of Corymbia citriodora subspecies variegata.</title>
        <authorList>
            <person name="Barry K."/>
            <person name="Hundley H."/>
            <person name="Shu S."/>
            <person name="Jenkins J."/>
            <person name="Grimwood J."/>
            <person name="Baten A."/>
        </authorList>
    </citation>
    <scope>NUCLEOTIDE SEQUENCE</scope>
    <source>
        <strain evidence="12">CV2-018</strain>
    </source>
</reference>
<dbReference type="AlphaFoldDB" id="A0A8T0CMA4"/>
<accession>A0A8T0CMA4</accession>
<dbReference type="PANTHER" id="PTHR24349">
    <property type="entry name" value="SERINE/THREONINE-PROTEIN KINASE"/>
    <property type="match status" value="1"/>
</dbReference>
<evidence type="ECO:0000313" key="13">
    <source>
        <dbReference type="Proteomes" id="UP000806378"/>
    </source>
</evidence>
<comment type="function">
    <text evidence="8">CIPK serine-threonine protein kinases interact with CBL proteins. Binding of a CBL protein to the regulatory NAF domain of CIPK protein lead to the activation of the kinase in a calcium-dependent manner.</text>
</comment>
<dbReference type="FunFam" id="1.10.510.10:FF:000571">
    <property type="entry name" value="Maternal embryonic leucine zipper kinase"/>
    <property type="match status" value="1"/>
</dbReference>
<evidence type="ECO:0000256" key="6">
    <source>
        <dbReference type="ARBA" id="ARBA00022777"/>
    </source>
</evidence>
<gene>
    <name evidence="12" type="ORF">BT93_L1536</name>
</gene>
<keyword evidence="13" id="KW-1185">Reference proteome</keyword>
<comment type="similarity">
    <text evidence="2">Belongs to the protein kinase superfamily. CAMK Ser/Thr protein kinase family. SNF1 subfamily.</text>
</comment>
<keyword evidence="6" id="KW-0418">Kinase</keyword>
<dbReference type="PROSITE" id="PS00108">
    <property type="entry name" value="PROTEIN_KINASE_ST"/>
    <property type="match status" value="1"/>
</dbReference>
<sequence length="307" mass="34008">MTEALKRDYRVCEEIGRGRFGVVRRCELLDPSAAPSSFAIKSIDKSIVSGDDLDSHCLLTEHKVLSLLPPHPNLLRIHNAYEDSSHLHLILDLCDSPDLHRAVVSAGPLPEAEAARIIAQLMRAVAHCHRHGVIHRDIKPDNILFDSRGLLRLADFGSAEVIGGGEPVAALRGVVGTPYYVAPEVVAGREYGEKVDVWSAGVVLYVMLAGFPPFRGESAVEIFGAVLRANLRFPPRFFRSVSSTAKDLLKKMLCRDASRRPSADQVLKIRLQISHLLKHLNRPSVGDQLRRSRSDRSHHLTQDFCCV</sequence>
<name>A0A8T0CMA4_CORYI</name>
<protein>
    <recommendedName>
        <fullName evidence="11">Protein kinase domain-containing protein</fullName>
    </recommendedName>
</protein>
<dbReference type="InterPro" id="IPR000719">
    <property type="entry name" value="Prot_kinase_dom"/>
</dbReference>
<dbReference type="CDD" id="cd05117">
    <property type="entry name" value="STKc_CAMK"/>
    <property type="match status" value="1"/>
</dbReference>
<dbReference type="InterPro" id="IPR017441">
    <property type="entry name" value="Protein_kinase_ATP_BS"/>
</dbReference>
<dbReference type="PROSITE" id="PS00107">
    <property type="entry name" value="PROTEIN_KINASE_ATP"/>
    <property type="match status" value="1"/>
</dbReference>
<dbReference type="GO" id="GO:0005524">
    <property type="term" value="F:ATP binding"/>
    <property type="evidence" value="ECO:0007669"/>
    <property type="project" value="UniProtKB-UniRule"/>
</dbReference>
<comment type="caution">
    <text evidence="12">The sequence shown here is derived from an EMBL/GenBank/DDBJ whole genome shotgun (WGS) entry which is preliminary data.</text>
</comment>
<dbReference type="InterPro" id="IPR008271">
    <property type="entry name" value="Ser/Thr_kinase_AS"/>
</dbReference>
<keyword evidence="5 9" id="KW-0547">Nucleotide-binding</keyword>
<dbReference type="Proteomes" id="UP000806378">
    <property type="component" value="Unassembled WGS sequence"/>
</dbReference>
<evidence type="ECO:0000256" key="8">
    <source>
        <dbReference type="ARBA" id="ARBA00058225"/>
    </source>
</evidence>
<evidence type="ECO:0000256" key="2">
    <source>
        <dbReference type="ARBA" id="ARBA00006234"/>
    </source>
</evidence>
<dbReference type="Gene3D" id="1.10.510.10">
    <property type="entry name" value="Transferase(Phosphotransferase) domain 1"/>
    <property type="match status" value="1"/>
</dbReference>
<evidence type="ECO:0000256" key="3">
    <source>
        <dbReference type="ARBA" id="ARBA00022527"/>
    </source>
</evidence>
<keyword evidence="7 9" id="KW-0067">ATP-binding</keyword>
<dbReference type="OrthoDB" id="40902at2759"/>
<evidence type="ECO:0000256" key="10">
    <source>
        <dbReference type="RuleBase" id="RU000304"/>
    </source>
</evidence>
<feature type="domain" description="Protein kinase" evidence="11">
    <location>
        <begin position="9"/>
        <end position="278"/>
    </location>
</feature>
<dbReference type="GO" id="GO:0004674">
    <property type="term" value="F:protein serine/threonine kinase activity"/>
    <property type="evidence" value="ECO:0007669"/>
    <property type="project" value="UniProtKB-KW"/>
</dbReference>
<evidence type="ECO:0000256" key="4">
    <source>
        <dbReference type="ARBA" id="ARBA00022679"/>
    </source>
</evidence>
<proteinExistence type="inferred from homology"/>
<feature type="binding site" evidence="9">
    <location>
        <position position="41"/>
    </location>
    <ligand>
        <name>ATP</name>
        <dbReference type="ChEBI" id="CHEBI:30616"/>
    </ligand>
</feature>
<evidence type="ECO:0000256" key="1">
    <source>
        <dbReference type="ARBA" id="ARBA00005354"/>
    </source>
</evidence>
<dbReference type="Pfam" id="PF00069">
    <property type="entry name" value="Pkinase"/>
    <property type="match status" value="1"/>
</dbReference>
<organism evidence="12 13">
    <name type="scientific">Corymbia citriodora subsp. variegata</name>
    <dbReference type="NCBI Taxonomy" id="360336"/>
    <lineage>
        <taxon>Eukaryota</taxon>
        <taxon>Viridiplantae</taxon>
        <taxon>Streptophyta</taxon>
        <taxon>Embryophyta</taxon>
        <taxon>Tracheophyta</taxon>
        <taxon>Spermatophyta</taxon>
        <taxon>Magnoliopsida</taxon>
        <taxon>eudicotyledons</taxon>
        <taxon>Gunneridae</taxon>
        <taxon>Pentapetalae</taxon>
        <taxon>rosids</taxon>
        <taxon>malvids</taxon>
        <taxon>Myrtales</taxon>
        <taxon>Myrtaceae</taxon>
        <taxon>Myrtoideae</taxon>
        <taxon>Eucalypteae</taxon>
        <taxon>Corymbia</taxon>
    </lineage>
</organism>
<dbReference type="SUPFAM" id="SSF56112">
    <property type="entry name" value="Protein kinase-like (PK-like)"/>
    <property type="match status" value="1"/>
</dbReference>
<keyword evidence="3 10" id="KW-0723">Serine/threonine-protein kinase</keyword>
<evidence type="ECO:0000313" key="12">
    <source>
        <dbReference type="EMBL" id="KAF7848820.1"/>
    </source>
</evidence>
<evidence type="ECO:0000259" key="11">
    <source>
        <dbReference type="PROSITE" id="PS50011"/>
    </source>
</evidence>
<evidence type="ECO:0000256" key="9">
    <source>
        <dbReference type="PROSITE-ProRule" id="PRU10141"/>
    </source>
</evidence>
<evidence type="ECO:0000256" key="5">
    <source>
        <dbReference type="ARBA" id="ARBA00022741"/>
    </source>
</evidence>
<dbReference type="InterPro" id="IPR050205">
    <property type="entry name" value="CDPK_Ser/Thr_kinases"/>
</dbReference>
<comment type="similarity">
    <text evidence="1">Belongs to the protein kinase superfamily. CAMK Ser/Thr protein kinase family. CaMK subfamily.</text>
</comment>
<keyword evidence="4" id="KW-0808">Transferase</keyword>